<dbReference type="Gramene" id="C.cajan_01358.t">
    <property type="protein sequence ID" value="C.cajan_01358.t.cds1"/>
    <property type="gene ID" value="C.cajan_01358"/>
</dbReference>
<dbReference type="AlphaFoldDB" id="A0A151SKA0"/>
<proteinExistence type="predicted"/>
<dbReference type="Proteomes" id="UP000075243">
    <property type="component" value="Chromosome 11"/>
</dbReference>
<dbReference type="EMBL" id="CM003613">
    <property type="protein sequence ID" value="KYP55185.1"/>
    <property type="molecule type" value="Genomic_DNA"/>
</dbReference>
<reference evidence="1 2" key="1">
    <citation type="journal article" date="2012" name="Nat. Biotechnol.">
        <title>Draft genome sequence of pigeonpea (Cajanus cajan), an orphan legume crop of resource-poor farmers.</title>
        <authorList>
            <person name="Varshney R.K."/>
            <person name="Chen W."/>
            <person name="Li Y."/>
            <person name="Bharti A.K."/>
            <person name="Saxena R.K."/>
            <person name="Schlueter J.A."/>
            <person name="Donoghue M.T."/>
            <person name="Azam S."/>
            <person name="Fan G."/>
            <person name="Whaley A.M."/>
            <person name="Farmer A.D."/>
            <person name="Sheridan J."/>
            <person name="Iwata A."/>
            <person name="Tuteja R."/>
            <person name="Penmetsa R.V."/>
            <person name="Wu W."/>
            <person name="Upadhyaya H.D."/>
            <person name="Yang S.P."/>
            <person name="Shah T."/>
            <person name="Saxena K.B."/>
            <person name="Michael T."/>
            <person name="McCombie W.R."/>
            <person name="Yang B."/>
            <person name="Zhang G."/>
            <person name="Yang H."/>
            <person name="Wang J."/>
            <person name="Spillane C."/>
            <person name="Cook D.R."/>
            <person name="May G.D."/>
            <person name="Xu X."/>
            <person name="Jackson S.A."/>
        </authorList>
    </citation>
    <scope>NUCLEOTIDE SEQUENCE [LARGE SCALE GENOMIC DNA]</scope>
    <source>
        <strain evidence="2">cv. Asha</strain>
    </source>
</reference>
<sequence length="66" mass="7512">EVLKWMLRYLNETLGLGLLYWEISQGQASIEGFVDIDYAGNADTKKSLFGYVFTLYGPTVSWKSNL</sequence>
<evidence type="ECO:0000313" key="1">
    <source>
        <dbReference type="EMBL" id="KYP55185.1"/>
    </source>
</evidence>
<evidence type="ECO:0000313" key="2">
    <source>
        <dbReference type="Proteomes" id="UP000075243"/>
    </source>
</evidence>
<protein>
    <submittedName>
        <fullName evidence="1">Retrovirus-related Pol polyprotein from transposon TNT 1-94</fullName>
    </submittedName>
</protein>
<name>A0A151SKA0_CAJCA</name>
<keyword evidence="2" id="KW-1185">Reference proteome</keyword>
<gene>
    <name evidence="1" type="ORF">KK1_001392</name>
</gene>
<feature type="non-terminal residue" evidence="1">
    <location>
        <position position="1"/>
    </location>
</feature>
<organism evidence="1 2">
    <name type="scientific">Cajanus cajan</name>
    <name type="common">Pigeon pea</name>
    <name type="synonym">Cajanus indicus</name>
    <dbReference type="NCBI Taxonomy" id="3821"/>
    <lineage>
        <taxon>Eukaryota</taxon>
        <taxon>Viridiplantae</taxon>
        <taxon>Streptophyta</taxon>
        <taxon>Embryophyta</taxon>
        <taxon>Tracheophyta</taxon>
        <taxon>Spermatophyta</taxon>
        <taxon>Magnoliopsida</taxon>
        <taxon>eudicotyledons</taxon>
        <taxon>Gunneridae</taxon>
        <taxon>Pentapetalae</taxon>
        <taxon>rosids</taxon>
        <taxon>fabids</taxon>
        <taxon>Fabales</taxon>
        <taxon>Fabaceae</taxon>
        <taxon>Papilionoideae</taxon>
        <taxon>50 kb inversion clade</taxon>
        <taxon>NPAAA clade</taxon>
        <taxon>indigoferoid/millettioid clade</taxon>
        <taxon>Phaseoleae</taxon>
        <taxon>Cajanus</taxon>
    </lineage>
</organism>
<accession>A0A151SKA0</accession>